<name>A0A1X6NUY4_PORUM</name>
<feature type="compositionally biased region" description="Low complexity" evidence="1">
    <location>
        <begin position="44"/>
        <end position="67"/>
    </location>
</feature>
<feature type="region of interest" description="Disordered" evidence="1">
    <location>
        <begin position="141"/>
        <end position="164"/>
    </location>
</feature>
<dbReference type="AlphaFoldDB" id="A0A1X6NUY4"/>
<feature type="compositionally biased region" description="Low complexity" evidence="1">
    <location>
        <begin position="147"/>
        <end position="164"/>
    </location>
</feature>
<evidence type="ECO:0000313" key="2">
    <source>
        <dbReference type="EMBL" id="OSX72375.1"/>
    </source>
</evidence>
<organism evidence="2 3">
    <name type="scientific">Porphyra umbilicalis</name>
    <name type="common">Purple laver</name>
    <name type="synonym">Red alga</name>
    <dbReference type="NCBI Taxonomy" id="2786"/>
    <lineage>
        <taxon>Eukaryota</taxon>
        <taxon>Rhodophyta</taxon>
        <taxon>Bangiophyceae</taxon>
        <taxon>Bangiales</taxon>
        <taxon>Bangiaceae</taxon>
        <taxon>Porphyra</taxon>
    </lineage>
</organism>
<accession>A0A1X6NUY4</accession>
<sequence length="245" mass="26294">MGCGRSRSRPSSTLSRAVAASGWRSASTLPPPTGTRTQTRRRSTMSGRKSPTTMSGRSAPSSTSSRRTCTSRCLRVMALARACRPSMGCPTASRSAPVAAPRRPSVRALRASSPPTAARSTRCSCTGRRCLLTSCATWRRSRRGASRRPTSSTPSSSSSPTGSCRTCARRLPRWWARPCCPSPSSLSGWGRRTFRAWPSSTRTTGCCGRGSASRRGTLSSFVRCATPSGTRGRSPPPCWPRCRRS</sequence>
<protein>
    <submittedName>
        <fullName evidence="2">Uncharacterized protein</fullName>
    </submittedName>
</protein>
<proteinExistence type="predicted"/>
<reference evidence="2 3" key="1">
    <citation type="submission" date="2017-03" db="EMBL/GenBank/DDBJ databases">
        <title>WGS assembly of Porphyra umbilicalis.</title>
        <authorList>
            <person name="Brawley S.H."/>
            <person name="Blouin N.A."/>
            <person name="Ficko-Blean E."/>
            <person name="Wheeler G.L."/>
            <person name="Lohr M."/>
            <person name="Goodson H.V."/>
            <person name="Jenkins J.W."/>
            <person name="Blaby-Haas C.E."/>
            <person name="Helliwell K.E."/>
            <person name="Chan C."/>
            <person name="Marriage T."/>
            <person name="Bhattacharya D."/>
            <person name="Klein A.S."/>
            <person name="Badis Y."/>
            <person name="Brodie J."/>
            <person name="Cao Y."/>
            <person name="Collen J."/>
            <person name="Dittami S.M."/>
            <person name="Gachon C.M."/>
            <person name="Green B.R."/>
            <person name="Karpowicz S."/>
            <person name="Kim J.W."/>
            <person name="Kudahl U."/>
            <person name="Lin S."/>
            <person name="Michel G."/>
            <person name="Mittag M."/>
            <person name="Olson B.J."/>
            <person name="Pangilinan J."/>
            <person name="Peng Y."/>
            <person name="Qiu H."/>
            <person name="Shu S."/>
            <person name="Singer J.T."/>
            <person name="Smith A.G."/>
            <person name="Sprecher B.N."/>
            <person name="Wagner V."/>
            <person name="Wang W."/>
            <person name="Wang Z.-Y."/>
            <person name="Yan J."/>
            <person name="Yarish C."/>
            <person name="Zoeuner-Riek S."/>
            <person name="Zhuang Y."/>
            <person name="Zou Y."/>
            <person name="Lindquist E.A."/>
            <person name="Grimwood J."/>
            <person name="Barry K."/>
            <person name="Rokhsar D.S."/>
            <person name="Schmutz J."/>
            <person name="Stiller J.W."/>
            <person name="Grossman A.R."/>
            <person name="Prochnik S.E."/>
        </authorList>
    </citation>
    <scope>NUCLEOTIDE SEQUENCE [LARGE SCALE GENOMIC DNA]</scope>
    <source>
        <strain evidence="2">4086291</strain>
    </source>
</reference>
<feature type="region of interest" description="Disordered" evidence="1">
    <location>
        <begin position="88"/>
        <end position="121"/>
    </location>
</feature>
<keyword evidence="3" id="KW-1185">Reference proteome</keyword>
<dbReference type="Proteomes" id="UP000218209">
    <property type="component" value="Unassembled WGS sequence"/>
</dbReference>
<evidence type="ECO:0000256" key="1">
    <source>
        <dbReference type="SAM" id="MobiDB-lite"/>
    </source>
</evidence>
<evidence type="ECO:0000313" key="3">
    <source>
        <dbReference type="Proteomes" id="UP000218209"/>
    </source>
</evidence>
<feature type="region of interest" description="Disordered" evidence="1">
    <location>
        <begin position="1"/>
        <end position="67"/>
    </location>
</feature>
<feature type="compositionally biased region" description="Low complexity" evidence="1">
    <location>
        <begin position="92"/>
        <end position="121"/>
    </location>
</feature>
<dbReference type="EMBL" id="KV919065">
    <property type="protein sequence ID" value="OSX72375.1"/>
    <property type="molecule type" value="Genomic_DNA"/>
</dbReference>
<gene>
    <name evidence="2" type="ORF">BU14_0442s0010</name>
</gene>